<dbReference type="AlphaFoldDB" id="A1ZCC2"/>
<keyword evidence="2" id="KW-1185">Reference proteome</keyword>
<protein>
    <submittedName>
        <fullName evidence="1">Uncharacterized protein</fullName>
    </submittedName>
</protein>
<accession>A1ZCC2</accession>
<name>A1ZCC2_MICM2</name>
<dbReference type="Proteomes" id="UP000004095">
    <property type="component" value="Unassembled WGS sequence"/>
</dbReference>
<proteinExistence type="predicted"/>
<organism evidence="1 2">
    <name type="scientific">Microscilla marina ATCC 23134</name>
    <dbReference type="NCBI Taxonomy" id="313606"/>
    <lineage>
        <taxon>Bacteria</taxon>
        <taxon>Pseudomonadati</taxon>
        <taxon>Bacteroidota</taxon>
        <taxon>Cytophagia</taxon>
        <taxon>Cytophagales</taxon>
        <taxon>Microscillaceae</taxon>
        <taxon>Microscilla</taxon>
    </lineage>
</organism>
<evidence type="ECO:0000313" key="1">
    <source>
        <dbReference type="EMBL" id="EAY31923.1"/>
    </source>
</evidence>
<sequence>MHSSNKKINELIVSTDAVLSFTIIQTYPILCKGFLFLPAKNKPQ</sequence>
<comment type="caution">
    <text evidence="1">The sequence shown here is derived from an EMBL/GenBank/DDBJ whole genome shotgun (WGS) entry which is preliminary data.</text>
</comment>
<reference evidence="1 2" key="1">
    <citation type="submission" date="2007-01" db="EMBL/GenBank/DDBJ databases">
        <authorList>
            <person name="Haygood M."/>
            <person name="Podell S."/>
            <person name="Anderson C."/>
            <person name="Hopkinson B."/>
            <person name="Roe K."/>
            <person name="Barbeau K."/>
            <person name="Gaasterland T."/>
            <person name="Ferriera S."/>
            <person name="Johnson J."/>
            <person name="Kravitz S."/>
            <person name="Beeson K."/>
            <person name="Sutton G."/>
            <person name="Rogers Y.-H."/>
            <person name="Friedman R."/>
            <person name="Frazier M."/>
            <person name="Venter J.C."/>
        </authorList>
    </citation>
    <scope>NUCLEOTIDE SEQUENCE [LARGE SCALE GENOMIC DNA]</scope>
    <source>
        <strain evidence="1 2">ATCC 23134</strain>
    </source>
</reference>
<dbReference type="EMBL" id="AAWS01000001">
    <property type="protein sequence ID" value="EAY31923.1"/>
    <property type="molecule type" value="Genomic_DNA"/>
</dbReference>
<gene>
    <name evidence="1" type="ORF">M23134_01952</name>
</gene>
<evidence type="ECO:0000313" key="2">
    <source>
        <dbReference type="Proteomes" id="UP000004095"/>
    </source>
</evidence>